<dbReference type="Pfam" id="PF08291">
    <property type="entry name" value="Peptidase_M15_3"/>
    <property type="match status" value="1"/>
</dbReference>
<evidence type="ECO:0000313" key="2">
    <source>
        <dbReference type="EMBL" id="HCT58494.1"/>
    </source>
</evidence>
<dbReference type="Gene3D" id="3.30.1380.10">
    <property type="match status" value="1"/>
</dbReference>
<proteinExistence type="predicted"/>
<gene>
    <name evidence="2" type="ORF">DGD08_14915</name>
</gene>
<dbReference type="InterPro" id="IPR009045">
    <property type="entry name" value="Zn_M74/Hedgehog-like"/>
</dbReference>
<evidence type="ECO:0000313" key="3">
    <source>
        <dbReference type="Proteomes" id="UP000264071"/>
    </source>
</evidence>
<sequence>MGIAVIRRRTALVLSGLAAITAAIWYQPPGELMADTSGLSAARRVPRVESAPEARGLSGDVHMRFVRAGERLAFPLRMNGEPLAFTYQWIAVGSNQSGDVARPLDSDTLLAPLTPGFYELALTRAGVTQRITEPRLAVLVPFELKLGSTLNGYQIGRYPAEWSRDEQGERPDGFAEVREEHLDLPLTRHLKVRDFVTHDRQTMWPRYVAVDPRVLDKIELVLRELARRRGEERMDFELEVHSGFRTPLHNSSVEGSARDSRHLYGDAADVAIDADGDGRLTIFDAYRVEQAVDWVERLHPELAGGLGVYSSRRYATPYCHIDARGERKRWRG</sequence>
<dbReference type="SUPFAM" id="SSF55166">
    <property type="entry name" value="Hedgehog/DD-peptidase"/>
    <property type="match status" value="1"/>
</dbReference>
<protein>
    <recommendedName>
        <fullName evidence="1">Peptidase M15A C-terminal domain-containing protein</fullName>
    </recommendedName>
</protein>
<dbReference type="InterPro" id="IPR013230">
    <property type="entry name" value="Peptidase_M15A_C"/>
</dbReference>
<dbReference type="AlphaFoldDB" id="A0A3D4VCC9"/>
<reference evidence="2 3" key="1">
    <citation type="journal article" date="2018" name="Nat. Biotechnol.">
        <title>A standardized bacterial taxonomy based on genome phylogeny substantially revises the tree of life.</title>
        <authorList>
            <person name="Parks D.H."/>
            <person name="Chuvochina M."/>
            <person name="Waite D.W."/>
            <person name="Rinke C."/>
            <person name="Skarshewski A."/>
            <person name="Chaumeil P.A."/>
            <person name="Hugenholtz P."/>
        </authorList>
    </citation>
    <scope>NUCLEOTIDE SEQUENCE [LARGE SCALE GENOMIC DNA]</scope>
    <source>
        <strain evidence="2">UBA8844</strain>
    </source>
</reference>
<organism evidence="2 3">
    <name type="scientific">Gemmatimonas aurantiaca</name>
    <dbReference type="NCBI Taxonomy" id="173480"/>
    <lineage>
        <taxon>Bacteria</taxon>
        <taxon>Pseudomonadati</taxon>
        <taxon>Gemmatimonadota</taxon>
        <taxon>Gemmatimonadia</taxon>
        <taxon>Gemmatimonadales</taxon>
        <taxon>Gemmatimonadaceae</taxon>
        <taxon>Gemmatimonas</taxon>
    </lineage>
</organism>
<comment type="caution">
    <text evidence="2">The sequence shown here is derived from an EMBL/GenBank/DDBJ whole genome shotgun (WGS) entry which is preliminary data.</text>
</comment>
<name>A0A3D4VCC9_9BACT</name>
<accession>A0A3D4VCC9</accession>
<evidence type="ECO:0000259" key="1">
    <source>
        <dbReference type="Pfam" id="PF08291"/>
    </source>
</evidence>
<dbReference type="EMBL" id="DPIY01000010">
    <property type="protein sequence ID" value="HCT58494.1"/>
    <property type="molecule type" value="Genomic_DNA"/>
</dbReference>
<feature type="domain" description="Peptidase M15A C-terminal" evidence="1">
    <location>
        <begin position="232"/>
        <end position="273"/>
    </location>
</feature>
<dbReference type="Proteomes" id="UP000264071">
    <property type="component" value="Unassembled WGS sequence"/>
</dbReference>